<proteinExistence type="inferred from homology"/>
<name>A0A6B1DUF1_9CHLR</name>
<dbReference type="GO" id="GO:0005737">
    <property type="term" value="C:cytoplasm"/>
    <property type="evidence" value="ECO:0007669"/>
    <property type="project" value="TreeGrafter"/>
</dbReference>
<keyword evidence="2" id="KW-0479">Metal-binding</keyword>
<dbReference type="PANTHER" id="PTHR30502">
    <property type="entry name" value="2-KETO-3-DEOXY-L-RHAMNONATE ALDOLASE"/>
    <property type="match status" value="1"/>
</dbReference>
<keyword evidence="3" id="KW-0456">Lyase</keyword>
<evidence type="ECO:0000256" key="1">
    <source>
        <dbReference type="ARBA" id="ARBA00005568"/>
    </source>
</evidence>
<dbReference type="SUPFAM" id="SSF51621">
    <property type="entry name" value="Phosphoenolpyruvate/pyruvate domain"/>
    <property type="match status" value="1"/>
</dbReference>
<evidence type="ECO:0000313" key="5">
    <source>
        <dbReference type="EMBL" id="MYD90616.1"/>
    </source>
</evidence>
<sequence length="256" mass="27885">MYEGIAAFRTRLDRDELQIGASITLNDPAVTDALGPSVDFFWIDLEHSPMSIETLAGHIRTARLHEAASLVRVPIADTAWIKRVLDAGAEGIIVPQVRDAAEAQSVADAAKYPPRGQRGFGPRVPSAYGRNANAALAHRANELVFASIQIERRTALAEIEAIAAIDNLDGIALGPWDLAADLGHVDDVRHPDVEVAIQRVIDVARRAGKWVGSGMGDDPELALDYARRGVQWIQVGNDVDYLIRRMDQVYEAIKPA</sequence>
<dbReference type="GO" id="GO:0016832">
    <property type="term" value="F:aldehyde-lyase activity"/>
    <property type="evidence" value="ECO:0007669"/>
    <property type="project" value="TreeGrafter"/>
</dbReference>
<protein>
    <submittedName>
        <fullName evidence="5">4-hydroxy-3-methylbut-2-en-1-yl diphosphate synthase</fullName>
    </submittedName>
</protein>
<dbReference type="InterPro" id="IPR040442">
    <property type="entry name" value="Pyrv_kinase-like_dom_sf"/>
</dbReference>
<gene>
    <name evidence="5" type="ORF">F4Y08_09825</name>
</gene>
<comment type="caution">
    <text evidence="5">The sequence shown here is derived from an EMBL/GenBank/DDBJ whole genome shotgun (WGS) entry which is preliminary data.</text>
</comment>
<reference evidence="5" key="1">
    <citation type="submission" date="2019-09" db="EMBL/GenBank/DDBJ databases">
        <title>Characterisation of the sponge microbiome using genome-centric metagenomics.</title>
        <authorList>
            <person name="Engelberts J.P."/>
            <person name="Robbins S.J."/>
            <person name="De Goeij J.M."/>
            <person name="Aranda M."/>
            <person name="Bell S.C."/>
            <person name="Webster N.S."/>
        </authorList>
    </citation>
    <scope>NUCLEOTIDE SEQUENCE</scope>
    <source>
        <strain evidence="5">SB0662_bin_9</strain>
    </source>
</reference>
<dbReference type="InterPro" id="IPR015813">
    <property type="entry name" value="Pyrv/PenolPyrv_kinase-like_dom"/>
</dbReference>
<dbReference type="Pfam" id="PF03328">
    <property type="entry name" value="HpcH_HpaI"/>
    <property type="match status" value="1"/>
</dbReference>
<accession>A0A6B1DUF1</accession>
<evidence type="ECO:0000256" key="3">
    <source>
        <dbReference type="ARBA" id="ARBA00023239"/>
    </source>
</evidence>
<dbReference type="InterPro" id="IPR050251">
    <property type="entry name" value="HpcH-HpaI_aldolase"/>
</dbReference>
<dbReference type="AlphaFoldDB" id="A0A6B1DUF1"/>
<comment type="similarity">
    <text evidence="1">Belongs to the HpcH/HpaI aldolase family.</text>
</comment>
<dbReference type="InterPro" id="IPR005000">
    <property type="entry name" value="Aldolase/citrate-lyase_domain"/>
</dbReference>
<evidence type="ECO:0000259" key="4">
    <source>
        <dbReference type="Pfam" id="PF03328"/>
    </source>
</evidence>
<dbReference type="PANTHER" id="PTHR30502:SF0">
    <property type="entry name" value="PHOSPHOENOLPYRUVATE CARBOXYLASE FAMILY PROTEIN"/>
    <property type="match status" value="1"/>
</dbReference>
<feature type="domain" description="HpcH/HpaI aldolase/citrate lyase" evidence="4">
    <location>
        <begin position="32"/>
        <end position="243"/>
    </location>
</feature>
<organism evidence="5">
    <name type="scientific">Caldilineaceae bacterium SB0662_bin_9</name>
    <dbReference type="NCBI Taxonomy" id="2605258"/>
    <lineage>
        <taxon>Bacteria</taxon>
        <taxon>Bacillati</taxon>
        <taxon>Chloroflexota</taxon>
        <taxon>Caldilineae</taxon>
        <taxon>Caldilineales</taxon>
        <taxon>Caldilineaceae</taxon>
    </lineage>
</organism>
<evidence type="ECO:0000256" key="2">
    <source>
        <dbReference type="ARBA" id="ARBA00022723"/>
    </source>
</evidence>
<dbReference type="Gene3D" id="3.20.20.60">
    <property type="entry name" value="Phosphoenolpyruvate-binding domains"/>
    <property type="match status" value="1"/>
</dbReference>
<dbReference type="EMBL" id="VXPY01000069">
    <property type="protein sequence ID" value="MYD90616.1"/>
    <property type="molecule type" value="Genomic_DNA"/>
</dbReference>
<dbReference type="GO" id="GO:0046872">
    <property type="term" value="F:metal ion binding"/>
    <property type="evidence" value="ECO:0007669"/>
    <property type="project" value="UniProtKB-KW"/>
</dbReference>